<organism evidence="3">
    <name type="scientific">Araucaria cunninghamii</name>
    <name type="common">Hoop pine</name>
    <name type="synonym">Moreton Bay pine</name>
    <dbReference type="NCBI Taxonomy" id="56994"/>
    <lineage>
        <taxon>Eukaryota</taxon>
        <taxon>Viridiplantae</taxon>
        <taxon>Streptophyta</taxon>
        <taxon>Embryophyta</taxon>
        <taxon>Tracheophyta</taxon>
        <taxon>Spermatophyta</taxon>
        <taxon>Pinopsida</taxon>
        <taxon>Pinidae</taxon>
        <taxon>Conifers II</taxon>
        <taxon>Araucariales</taxon>
        <taxon>Araucariaceae</taxon>
        <taxon>Araucaria</taxon>
    </lineage>
</organism>
<evidence type="ECO:0000313" key="3">
    <source>
        <dbReference type="EMBL" id="JAG94733.1"/>
    </source>
</evidence>
<evidence type="ECO:0008006" key="4">
    <source>
        <dbReference type="Google" id="ProtNLM"/>
    </source>
</evidence>
<dbReference type="AlphaFoldDB" id="A0A0D6QXJ9"/>
<accession>A0A0D6QXJ9</accession>
<dbReference type="Pfam" id="PF05564">
    <property type="entry name" value="Auxin_repressed"/>
    <property type="match status" value="1"/>
</dbReference>
<feature type="compositionally biased region" description="Basic and acidic residues" evidence="2">
    <location>
        <begin position="113"/>
        <end position="126"/>
    </location>
</feature>
<evidence type="ECO:0000256" key="1">
    <source>
        <dbReference type="ARBA" id="ARBA00010502"/>
    </source>
</evidence>
<reference evidence="3" key="1">
    <citation type="submission" date="2015-03" db="EMBL/GenBank/DDBJ databases">
        <title>A transcriptome of Araucaria cunninghamii, an australian fine timber species.</title>
        <authorList>
            <person name="Jing Yi C.J.Y."/>
            <person name="Yin San L.Y.S."/>
            <person name="Abdul Karim S.S."/>
            <person name="Wan Azmi N.N."/>
            <person name="Hercus R.R."/>
            <person name="Croft L.L."/>
        </authorList>
    </citation>
    <scope>NUCLEOTIDE SEQUENCE</scope>
    <source>
        <strain evidence="3">MI0301</strain>
        <tissue evidence="3">Leaf</tissue>
    </source>
</reference>
<feature type="region of interest" description="Disordered" evidence="2">
    <location>
        <begin position="1"/>
        <end position="47"/>
    </location>
</feature>
<name>A0A0D6QXJ9_ARACU</name>
<dbReference type="EMBL" id="GCKF01042625">
    <property type="protein sequence ID" value="JAG94733.1"/>
    <property type="molecule type" value="Transcribed_RNA"/>
</dbReference>
<dbReference type="InterPro" id="IPR008406">
    <property type="entry name" value="DRM/ARP"/>
</dbReference>
<feature type="region of interest" description="Disordered" evidence="2">
    <location>
        <begin position="60"/>
        <end position="139"/>
    </location>
</feature>
<feature type="compositionally biased region" description="Low complexity" evidence="2">
    <location>
        <begin position="68"/>
        <end position="88"/>
    </location>
</feature>
<comment type="similarity">
    <text evidence="1">Belongs to the DRM1/ARP family.</text>
</comment>
<dbReference type="PANTHER" id="PTHR33565">
    <property type="entry name" value="DORMANCY-ASSOCIATED PROTEIN 1"/>
    <property type="match status" value="1"/>
</dbReference>
<dbReference type="PANTHER" id="PTHR33565:SF20">
    <property type="entry name" value="DORMANCY-ASSOCIATED PROTEIN HOMOLOG 4"/>
    <property type="match status" value="1"/>
</dbReference>
<evidence type="ECO:0000256" key="2">
    <source>
        <dbReference type="SAM" id="MobiDB-lite"/>
    </source>
</evidence>
<proteinExistence type="inferred from homology"/>
<sequence length="139" mass="15091">MGLLDHLWDDVVAGPPPPKGLGKLRKSATFNSKAPTEGGDEGSERVTRSIIVAKPYNRSLSFDKNTLPSSPTASSSPASPSSSASTTPRGKDSVWRSVFHPGSKSATGYIGTEKFDKAEPNSRTDYDWLYSENTRSKWR</sequence>
<protein>
    <recommendedName>
        <fullName evidence="4">Auxin-repressed protein</fullName>
    </recommendedName>
</protein>